<reference evidence="1 2" key="1">
    <citation type="submission" date="2017-06" db="EMBL/GenBank/DDBJ databases">
        <title>Genome Sequencing of the methanotroph Methylovulum psychrotolerants str. HV10-M2 isolated from a high-altitude environment.</title>
        <authorList>
            <person name="Mateos-Rivera A."/>
        </authorList>
    </citation>
    <scope>NUCLEOTIDE SEQUENCE [LARGE SCALE GENOMIC DNA]</scope>
    <source>
        <strain evidence="1 2">HV10_M2</strain>
    </source>
</reference>
<accession>A0A1Z4BWW1</accession>
<keyword evidence="2" id="KW-1185">Reference proteome</keyword>
<gene>
    <name evidence="1" type="ORF">CEK71_06680</name>
</gene>
<organism evidence="1 2">
    <name type="scientific">Methylovulum psychrotolerans</name>
    <dbReference type="NCBI Taxonomy" id="1704499"/>
    <lineage>
        <taxon>Bacteria</taxon>
        <taxon>Pseudomonadati</taxon>
        <taxon>Pseudomonadota</taxon>
        <taxon>Gammaproteobacteria</taxon>
        <taxon>Methylococcales</taxon>
        <taxon>Methylococcaceae</taxon>
        <taxon>Methylovulum</taxon>
    </lineage>
</organism>
<sequence length="95" mass="11032">MASSKIFAYFAYNCLNKILNPLFLPAKLAASDRRTHFFLNPPATTKRPQPQKCLNYGLCLLQHPLNYTGQIKLLISLYFQSLPGKQQYREQTYNF</sequence>
<protein>
    <submittedName>
        <fullName evidence="1">Uncharacterized protein</fullName>
    </submittedName>
</protein>
<dbReference type="EMBL" id="CP022129">
    <property type="protein sequence ID" value="ASF45784.1"/>
    <property type="molecule type" value="Genomic_DNA"/>
</dbReference>
<evidence type="ECO:0000313" key="1">
    <source>
        <dbReference type="EMBL" id="ASF45784.1"/>
    </source>
</evidence>
<dbReference type="AlphaFoldDB" id="A0A1Z4BWW1"/>
<name>A0A1Z4BWW1_9GAMM</name>
<dbReference type="Proteomes" id="UP000197019">
    <property type="component" value="Chromosome"/>
</dbReference>
<evidence type="ECO:0000313" key="2">
    <source>
        <dbReference type="Proteomes" id="UP000197019"/>
    </source>
</evidence>
<dbReference type="KEGG" id="mpsy:CEK71_06680"/>
<proteinExistence type="predicted"/>